<sequence>MTQSAQDVTTTGEPAFDRCIEVRLVAPTPRVRYEKGKPVKEEGPDFTRVMAAIYPSVERALQAIYGPETEIRLVQGKAADVRLSGTFAVKAGEVRARVQEAVADAFDNLESVE</sequence>
<reference evidence="1 2" key="1">
    <citation type="submission" date="2020-08" db="EMBL/GenBank/DDBJ databases">
        <title>Genomic Encyclopedia of Type Strains, Phase IV (KMG-IV): sequencing the most valuable type-strain genomes for metagenomic binning, comparative biology and taxonomic classification.</title>
        <authorList>
            <person name="Goeker M."/>
        </authorList>
    </citation>
    <scope>NUCLEOTIDE SEQUENCE [LARGE SCALE GENOMIC DNA]</scope>
    <source>
        <strain evidence="1 2">DSM 101791</strain>
    </source>
</reference>
<organism evidence="1 2">
    <name type="scientific">Deinococcus budaensis</name>
    <dbReference type="NCBI Taxonomy" id="1665626"/>
    <lineage>
        <taxon>Bacteria</taxon>
        <taxon>Thermotogati</taxon>
        <taxon>Deinococcota</taxon>
        <taxon>Deinococci</taxon>
        <taxon>Deinococcales</taxon>
        <taxon>Deinococcaceae</taxon>
        <taxon>Deinococcus</taxon>
    </lineage>
</organism>
<dbReference type="RefSeq" id="WP_184027900.1">
    <property type="nucleotide sequence ID" value="NZ_JACHFN010000005.1"/>
</dbReference>
<proteinExistence type="predicted"/>
<dbReference type="AlphaFoldDB" id="A0A7W8GEP6"/>
<dbReference type="EMBL" id="JACHFN010000005">
    <property type="protein sequence ID" value="MBB5234267.1"/>
    <property type="molecule type" value="Genomic_DNA"/>
</dbReference>
<evidence type="ECO:0000313" key="1">
    <source>
        <dbReference type="EMBL" id="MBB5234267.1"/>
    </source>
</evidence>
<accession>A0A7W8GEP6</accession>
<name>A0A7W8GEP6_9DEIO</name>
<comment type="caution">
    <text evidence="1">The sequence shown here is derived from an EMBL/GenBank/DDBJ whole genome shotgun (WGS) entry which is preliminary data.</text>
</comment>
<dbReference type="Proteomes" id="UP000525389">
    <property type="component" value="Unassembled WGS sequence"/>
</dbReference>
<protein>
    <submittedName>
        <fullName evidence="1">Uncharacterized protein</fullName>
    </submittedName>
</protein>
<gene>
    <name evidence="1" type="ORF">HNQ09_001705</name>
</gene>
<evidence type="ECO:0000313" key="2">
    <source>
        <dbReference type="Proteomes" id="UP000525389"/>
    </source>
</evidence>
<keyword evidence="2" id="KW-1185">Reference proteome</keyword>